<feature type="region of interest" description="Disordered" evidence="1">
    <location>
        <begin position="334"/>
        <end position="392"/>
    </location>
</feature>
<dbReference type="OMA" id="CIGLEEW"/>
<dbReference type="Ensembl" id="ENSSTUT00000057857.1">
    <property type="protein sequence ID" value="ENSSTUP00000055305.1"/>
    <property type="gene ID" value="ENSSTUG00000023479.1"/>
</dbReference>
<feature type="region of interest" description="Disordered" evidence="1">
    <location>
        <begin position="136"/>
        <end position="166"/>
    </location>
</feature>
<sequence>MTILPKKKPNSSVGVSDHPDETDRRSGSDTHQHPHGVRTGARPRASPPPWSYQSAPPSTREDRRNEASFRPQQASSPPMGSGSPVGPVDGNGGITCVAGTRGELSCSICCGGGIGSCCSGPGLSKRRRQATCSGVAGGGTPGVVGGGGGGPSTDSEEGAGFNSEDEYENASRLRSEDLATVEQQEHWFEKALGEKKGFLLVKPINTFHGIHQNNDEPIRVSYHRNIHYNSVVNPNKATIGVGLGLPAFKPGYADQSLMKNAIKTSEESWIEQQMLEDKKRATDWEATNEAIEEQVDQEKQARQVRENVHPSKASATCSSATAATCIGLEEWSARSPWQRSSAPSPENTDPSHSDTSTKPPSPAGVALIMSKPPSPCAPGPSNQACVRPDRPTSSTLKSLYPALEYRAIMQEMSPTAFGLTDWEDDEILASVLAVSQQEYLDSMKKNSMHREPSPDSG</sequence>
<feature type="compositionally biased region" description="Polar residues" evidence="1">
    <location>
        <begin position="335"/>
        <end position="358"/>
    </location>
</feature>
<dbReference type="InParanoid" id="A0A674A8A3"/>
<protein>
    <submittedName>
        <fullName evidence="2">OTU deubiquitinase 5a</fullName>
    </submittedName>
</protein>
<feature type="compositionally biased region" description="Basic and acidic residues" evidence="1">
    <location>
        <begin position="296"/>
        <end position="309"/>
    </location>
</feature>
<reference evidence="2" key="1">
    <citation type="submission" date="2025-08" db="UniProtKB">
        <authorList>
            <consortium name="Ensembl"/>
        </authorList>
    </citation>
    <scope>IDENTIFICATION</scope>
</reference>
<feature type="compositionally biased region" description="Low complexity" evidence="1">
    <location>
        <begin position="75"/>
        <end position="86"/>
    </location>
</feature>
<dbReference type="Gene3D" id="3.30.200.90">
    <property type="match status" value="1"/>
</dbReference>
<feature type="compositionally biased region" description="Basic and acidic residues" evidence="1">
    <location>
        <begin position="17"/>
        <end position="32"/>
    </location>
</feature>
<keyword evidence="3" id="KW-1185">Reference proteome</keyword>
<gene>
    <name evidence="2" type="primary">OTUD5</name>
</gene>
<feature type="compositionally biased region" description="Gly residues" evidence="1">
    <location>
        <begin position="136"/>
        <end position="151"/>
    </location>
</feature>
<evidence type="ECO:0000313" key="2">
    <source>
        <dbReference type="Ensembl" id="ENSSTUP00000055305.1"/>
    </source>
</evidence>
<proteinExistence type="predicted"/>
<dbReference type="AlphaFoldDB" id="A0A674A8A3"/>
<evidence type="ECO:0000313" key="3">
    <source>
        <dbReference type="Proteomes" id="UP000472277"/>
    </source>
</evidence>
<name>A0A674A8A3_SALTR</name>
<evidence type="ECO:0000256" key="1">
    <source>
        <dbReference type="SAM" id="MobiDB-lite"/>
    </source>
</evidence>
<feature type="region of interest" description="Disordered" evidence="1">
    <location>
        <begin position="294"/>
        <end position="316"/>
    </location>
</feature>
<reference evidence="2" key="2">
    <citation type="submission" date="2025-09" db="UniProtKB">
        <authorList>
            <consortium name="Ensembl"/>
        </authorList>
    </citation>
    <scope>IDENTIFICATION</scope>
</reference>
<feature type="region of interest" description="Disordered" evidence="1">
    <location>
        <begin position="1"/>
        <end position="86"/>
    </location>
</feature>
<accession>A0A674A8A3</accession>
<organism evidence="2 3">
    <name type="scientific">Salmo trutta</name>
    <name type="common">Brown trout</name>
    <dbReference type="NCBI Taxonomy" id="8032"/>
    <lineage>
        <taxon>Eukaryota</taxon>
        <taxon>Metazoa</taxon>
        <taxon>Chordata</taxon>
        <taxon>Craniata</taxon>
        <taxon>Vertebrata</taxon>
        <taxon>Euteleostomi</taxon>
        <taxon>Actinopterygii</taxon>
        <taxon>Neopterygii</taxon>
        <taxon>Teleostei</taxon>
        <taxon>Protacanthopterygii</taxon>
        <taxon>Salmoniformes</taxon>
        <taxon>Salmonidae</taxon>
        <taxon>Salmoninae</taxon>
        <taxon>Salmo</taxon>
    </lineage>
</organism>
<dbReference type="GeneTree" id="ENSGT00940000158963"/>
<dbReference type="Proteomes" id="UP000472277">
    <property type="component" value="Chromosome 28"/>
</dbReference>